<dbReference type="RefSeq" id="WP_166277506.1">
    <property type="nucleotide sequence ID" value="NZ_JAANNP010000001.1"/>
</dbReference>
<keyword evidence="7 10" id="KW-1133">Transmembrane helix</keyword>
<evidence type="ECO:0000256" key="3">
    <source>
        <dbReference type="ARBA" id="ARBA00022448"/>
    </source>
</evidence>
<evidence type="ECO:0000256" key="10">
    <source>
        <dbReference type="RuleBase" id="RU361157"/>
    </source>
</evidence>
<dbReference type="EMBL" id="JAANNP010000001">
    <property type="protein sequence ID" value="NHC12721.1"/>
    <property type="molecule type" value="Genomic_DNA"/>
</dbReference>
<dbReference type="PANTHER" id="PTHR30413:SF8">
    <property type="entry name" value="TRANSPORT PERMEASE PROTEIN"/>
    <property type="match status" value="1"/>
</dbReference>
<keyword evidence="6 10" id="KW-0812">Transmembrane</keyword>
<evidence type="ECO:0000256" key="6">
    <source>
        <dbReference type="ARBA" id="ARBA00022692"/>
    </source>
</evidence>
<comment type="similarity">
    <text evidence="2 10">Belongs to the ABC-2 integral membrane protein family.</text>
</comment>
<accession>A0ABX0GSK5</accession>
<feature type="transmembrane region" description="Helical" evidence="10">
    <location>
        <begin position="187"/>
        <end position="206"/>
    </location>
</feature>
<dbReference type="InterPro" id="IPR013525">
    <property type="entry name" value="ABC2_TM"/>
</dbReference>
<comment type="subcellular location">
    <subcellularLocation>
        <location evidence="1">Cell inner membrane</location>
        <topology evidence="1">Multi-pass membrane protein</topology>
    </subcellularLocation>
    <subcellularLocation>
        <location evidence="10">Cell membrane</location>
        <topology evidence="10">Multi-pass membrane protein</topology>
    </subcellularLocation>
</comment>
<keyword evidence="4 10" id="KW-1003">Cell membrane</keyword>
<dbReference type="Pfam" id="PF01061">
    <property type="entry name" value="ABC2_membrane"/>
    <property type="match status" value="1"/>
</dbReference>
<dbReference type="PROSITE" id="PS51012">
    <property type="entry name" value="ABC_TM2"/>
    <property type="match status" value="1"/>
</dbReference>
<keyword evidence="8 10" id="KW-0472">Membrane</keyword>
<feature type="transmembrane region" description="Helical" evidence="10">
    <location>
        <begin position="74"/>
        <end position="95"/>
    </location>
</feature>
<name>A0ABX0GSK5_9ACTN</name>
<dbReference type="PANTHER" id="PTHR30413">
    <property type="entry name" value="INNER MEMBRANE TRANSPORT PERMEASE"/>
    <property type="match status" value="1"/>
</dbReference>
<evidence type="ECO:0000256" key="5">
    <source>
        <dbReference type="ARBA" id="ARBA00022519"/>
    </source>
</evidence>
<comment type="caution">
    <text evidence="12">The sequence shown here is derived from an EMBL/GenBank/DDBJ whole genome shotgun (WGS) entry which is preliminary data.</text>
</comment>
<evidence type="ECO:0000256" key="9">
    <source>
        <dbReference type="ARBA" id="ARBA00023251"/>
    </source>
</evidence>
<evidence type="ECO:0000256" key="2">
    <source>
        <dbReference type="ARBA" id="ARBA00007783"/>
    </source>
</evidence>
<evidence type="ECO:0000256" key="4">
    <source>
        <dbReference type="ARBA" id="ARBA00022475"/>
    </source>
</evidence>
<evidence type="ECO:0000259" key="11">
    <source>
        <dbReference type="PROSITE" id="PS51012"/>
    </source>
</evidence>
<protein>
    <recommendedName>
        <fullName evidence="10">Transport permease protein</fullName>
    </recommendedName>
</protein>
<evidence type="ECO:0000256" key="8">
    <source>
        <dbReference type="ARBA" id="ARBA00023136"/>
    </source>
</evidence>
<sequence>MRTVIEPKQTLRIDWRELHSYRELFYYFAWRDIKVRYKQTVVGASWAVFQPFVTMIVFTVFFHHVAGVESGNDVPYAVFSFTGLLFWQLFSGALSRSSNSLTDNQGVITKIYFPRIIPTVSATIVSLVDFLIAFGFLVVLLAWYGIMPGLGGILFFIPAVLITVVSATGIGLLFATLNVKYRDVRQALPFFVQIGLFLTPVIYPITAVPDRYQWLLYLNPLAGVISALRAWSFEDSGDVDAWMIGLGLLTTLVLTVIGLFYFKAKEREFADYI</sequence>
<evidence type="ECO:0000256" key="1">
    <source>
        <dbReference type="ARBA" id="ARBA00004429"/>
    </source>
</evidence>
<feature type="transmembrane region" description="Helical" evidence="10">
    <location>
        <begin position="41"/>
        <end position="62"/>
    </location>
</feature>
<reference evidence="12 13" key="1">
    <citation type="submission" date="2020-03" db="EMBL/GenBank/DDBJ databases">
        <title>Two novel Motilibacter sp.</title>
        <authorList>
            <person name="Liu S."/>
        </authorList>
    </citation>
    <scope>NUCLEOTIDE SEQUENCE [LARGE SCALE GENOMIC DNA]</scope>
    <source>
        <strain evidence="12 13">E257</strain>
    </source>
</reference>
<feature type="transmembrane region" description="Helical" evidence="10">
    <location>
        <begin position="116"/>
        <end position="146"/>
    </location>
</feature>
<dbReference type="Proteomes" id="UP000800981">
    <property type="component" value="Unassembled WGS sequence"/>
</dbReference>
<dbReference type="InterPro" id="IPR000412">
    <property type="entry name" value="ABC_2_transport"/>
</dbReference>
<dbReference type="InterPro" id="IPR047817">
    <property type="entry name" value="ABC2_TM_bact-type"/>
</dbReference>
<keyword evidence="5" id="KW-0997">Cell inner membrane</keyword>
<evidence type="ECO:0000313" key="12">
    <source>
        <dbReference type="EMBL" id="NHC12721.1"/>
    </source>
</evidence>
<keyword evidence="13" id="KW-1185">Reference proteome</keyword>
<keyword evidence="9" id="KW-0046">Antibiotic resistance</keyword>
<feature type="transmembrane region" description="Helical" evidence="10">
    <location>
        <begin position="152"/>
        <end position="175"/>
    </location>
</feature>
<feature type="domain" description="ABC transmembrane type-2" evidence="11">
    <location>
        <begin position="42"/>
        <end position="265"/>
    </location>
</feature>
<dbReference type="PIRSF" id="PIRSF006648">
    <property type="entry name" value="DrrB"/>
    <property type="match status" value="1"/>
</dbReference>
<evidence type="ECO:0000256" key="7">
    <source>
        <dbReference type="ARBA" id="ARBA00022989"/>
    </source>
</evidence>
<evidence type="ECO:0000313" key="13">
    <source>
        <dbReference type="Proteomes" id="UP000800981"/>
    </source>
</evidence>
<feature type="transmembrane region" description="Helical" evidence="10">
    <location>
        <begin position="241"/>
        <end position="262"/>
    </location>
</feature>
<gene>
    <name evidence="12" type="ORF">G9H71_02870</name>
</gene>
<organism evidence="12 13">
    <name type="scientific">Motilibacter deserti</name>
    <dbReference type="NCBI Taxonomy" id="2714956"/>
    <lineage>
        <taxon>Bacteria</taxon>
        <taxon>Bacillati</taxon>
        <taxon>Actinomycetota</taxon>
        <taxon>Actinomycetes</taxon>
        <taxon>Motilibacterales</taxon>
        <taxon>Motilibacteraceae</taxon>
        <taxon>Motilibacter</taxon>
    </lineage>
</organism>
<keyword evidence="3 10" id="KW-0813">Transport</keyword>
<proteinExistence type="inferred from homology"/>
<dbReference type="PRINTS" id="PR00164">
    <property type="entry name" value="ABC2TRNSPORT"/>
</dbReference>